<dbReference type="AlphaFoldDB" id="A0A6L2Q0U3"/>
<dbReference type="EC" id="6.3.5.-" evidence="2"/>
<dbReference type="HAMAP" id="MF_00122">
    <property type="entry name" value="GatC"/>
    <property type="match status" value="1"/>
</dbReference>
<reference evidence="5" key="1">
    <citation type="submission" date="2020-01" db="EMBL/GenBank/DDBJ databases">
        <title>Draft genome sequence of the Termite Coptotermes fromosanus.</title>
        <authorList>
            <person name="Itakura S."/>
            <person name="Yosikawa Y."/>
            <person name="Umezawa K."/>
        </authorList>
    </citation>
    <scope>NUCLEOTIDE SEQUENCE [LARGE SCALE GENOMIC DNA]</scope>
</reference>
<protein>
    <recommendedName>
        <fullName evidence="2">Glutamyl-tRNA(Gln) amidotransferase subunit C, mitochondrial</fullName>
        <shortName evidence="2">Glu-AdT subunit C</shortName>
        <ecNumber evidence="2">6.3.5.-</ecNumber>
    </recommendedName>
</protein>
<dbReference type="InterPro" id="IPR004154">
    <property type="entry name" value="Anticodon-bd"/>
</dbReference>
<dbReference type="InterPro" id="IPR003837">
    <property type="entry name" value="GatC"/>
</dbReference>
<sequence length="512" mass="58504">MSKLLKDNILVKFWCLHRSARSLNSKIPPTPVVKRIEEHNLPPRTKINQETIELLERLSLVDFANKKGIDRLEDAIRFADQIRVIDTKGVEPMVTVLEDRTLCLRDDVVTDGNCRKAVLANAAVTEEEYFVAPQGNIPLIHQNSLLTGDEKRKYEDSTNFVQYFKYGFAGELLRNNISKEWQLSMVINTDESIFPYHSSGFTATSIIKDLSKPFEYVKKLNNSQLPFGIAETRLEVRDLVNDTVQEETRYFKPQKHTVLWSCIFARPGNAMQRFYQWQRQRKMWWRKFSASPGRFFLTDIQSTPDGQLVEIKAEFPWGSETVETVCYSGAKLFENIESTERELFEARDGRKKVMPHIIESSVSLDGSVLTFLCDAYAEPLFLGLPRQVLRFHRKLAPYKTSFSASASSASIGEELSQLSLYLTKELRNVGISTLLLPDVAKKSQESQFSRNDELGIPYTVALNDATLKNGILALRSRDTTLKEVVRVSHKRNTYGNRQKNGEGSVVRKSIQV</sequence>
<dbReference type="Proteomes" id="UP000502823">
    <property type="component" value="Unassembled WGS sequence"/>
</dbReference>
<dbReference type="InterPro" id="IPR045864">
    <property type="entry name" value="aa-tRNA-synth_II/BPL/LPL"/>
</dbReference>
<dbReference type="GO" id="GO:0070681">
    <property type="term" value="P:glutaminyl-tRNAGln biosynthesis via transamidation"/>
    <property type="evidence" value="ECO:0007669"/>
    <property type="project" value="UniProtKB-UniRule"/>
</dbReference>
<dbReference type="SUPFAM" id="SSF52954">
    <property type="entry name" value="Class II aaRS ABD-related"/>
    <property type="match status" value="1"/>
</dbReference>
<feature type="domain" description="Anticodon-binding" evidence="3">
    <location>
        <begin position="411"/>
        <end position="487"/>
    </location>
</feature>
<comment type="catalytic activity">
    <reaction evidence="2">
        <text>L-glutamyl-tRNA(Gln) + L-glutamine + ATP + H2O = L-glutaminyl-tRNA(Gln) + L-glutamate + ADP + phosphate + H(+)</text>
        <dbReference type="Rhea" id="RHEA:17521"/>
        <dbReference type="Rhea" id="RHEA-COMP:9681"/>
        <dbReference type="Rhea" id="RHEA-COMP:9684"/>
        <dbReference type="ChEBI" id="CHEBI:15377"/>
        <dbReference type="ChEBI" id="CHEBI:15378"/>
        <dbReference type="ChEBI" id="CHEBI:29985"/>
        <dbReference type="ChEBI" id="CHEBI:30616"/>
        <dbReference type="ChEBI" id="CHEBI:43474"/>
        <dbReference type="ChEBI" id="CHEBI:58359"/>
        <dbReference type="ChEBI" id="CHEBI:78520"/>
        <dbReference type="ChEBI" id="CHEBI:78521"/>
        <dbReference type="ChEBI" id="CHEBI:456216"/>
    </reaction>
</comment>
<comment type="function">
    <text evidence="2">Allows the formation of correctly charged Gln-tRNA(Gln) through the transamidation of misacylated Glu-tRNA(Gln) in the mitochondria. The reaction takes place in the presence of glutamine and ATP through an activated gamma-phospho-Glu-tRNA(Gln).</text>
</comment>
<dbReference type="GO" id="GO:0005524">
    <property type="term" value="F:ATP binding"/>
    <property type="evidence" value="ECO:0007669"/>
    <property type="project" value="UniProtKB-KW"/>
</dbReference>
<keyword evidence="2" id="KW-0067">ATP-binding</keyword>
<dbReference type="SUPFAM" id="SSF141000">
    <property type="entry name" value="Glu-tRNAGln amidotransferase C subunit"/>
    <property type="match status" value="1"/>
</dbReference>
<dbReference type="Gene3D" id="3.40.50.800">
    <property type="entry name" value="Anticodon-binding domain"/>
    <property type="match status" value="1"/>
</dbReference>
<evidence type="ECO:0000256" key="1">
    <source>
        <dbReference type="ARBA" id="ARBA00022741"/>
    </source>
</evidence>
<name>A0A6L2Q0U3_COPFO</name>
<comment type="similarity">
    <text evidence="2">Belongs to the GatC family.</text>
</comment>
<evidence type="ECO:0000259" key="3">
    <source>
        <dbReference type="Pfam" id="PF03129"/>
    </source>
</evidence>
<keyword evidence="1 2" id="KW-0547">Nucleotide-binding</keyword>
<comment type="subcellular location">
    <subcellularLocation>
        <location evidence="2">Mitochondrion</location>
    </subcellularLocation>
</comment>
<dbReference type="OrthoDB" id="5394539at2759"/>
<keyword evidence="2" id="KW-0496">Mitochondrion</keyword>
<dbReference type="Pfam" id="PF03129">
    <property type="entry name" value="HGTP_anticodon"/>
    <property type="match status" value="1"/>
</dbReference>
<comment type="subunit">
    <text evidence="2">Subunit of the heterotrimeric GatCAB amidotransferase (AdT) complex, composed of A, B and C subunits.</text>
</comment>
<evidence type="ECO:0000313" key="5">
    <source>
        <dbReference type="Proteomes" id="UP000502823"/>
    </source>
</evidence>
<dbReference type="GO" id="GO:0032543">
    <property type="term" value="P:mitochondrial translation"/>
    <property type="evidence" value="ECO:0007669"/>
    <property type="project" value="UniProtKB-UniRule"/>
</dbReference>
<dbReference type="PANTHER" id="PTHR15004:SF0">
    <property type="entry name" value="GLUTAMYL-TRNA(GLN) AMIDOTRANSFERASE SUBUNIT C, MITOCHONDRIAL"/>
    <property type="match status" value="1"/>
</dbReference>
<accession>A0A6L2Q0U3</accession>
<dbReference type="Pfam" id="PF02686">
    <property type="entry name" value="GatC"/>
    <property type="match status" value="1"/>
</dbReference>
<evidence type="ECO:0000313" key="4">
    <source>
        <dbReference type="EMBL" id="GFG36335.1"/>
    </source>
</evidence>
<gene>
    <name evidence="4" type="ORF">Cfor_08603</name>
</gene>
<organism evidence="4 5">
    <name type="scientific">Coptotermes formosanus</name>
    <name type="common">Formosan subterranean termite</name>
    <dbReference type="NCBI Taxonomy" id="36987"/>
    <lineage>
        <taxon>Eukaryota</taxon>
        <taxon>Metazoa</taxon>
        <taxon>Ecdysozoa</taxon>
        <taxon>Arthropoda</taxon>
        <taxon>Hexapoda</taxon>
        <taxon>Insecta</taxon>
        <taxon>Pterygota</taxon>
        <taxon>Neoptera</taxon>
        <taxon>Polyneoptera</taxon>
        <taxon>Dictyoptera</taxon>
        <taxon>Blattodea</taxon>
        <taxon>Blattoidea</taxon>
        <taxon>Termitoidae</taxon>
        <taxon>Rhinotermitidae</taxon>
        <taxon>Coptotermes</taxon>
    </lineage>
</organism>
<dbReference type="Gene3D" id="3.30.930.10">
    <property type="entry name" value="Bira Bifunctional Protein, Domain 2"/>
    <property type="match status" value="1"/>
</dbReference>
<dbReference type="InterPro" id="IPR036621">
    <property type="entry name" value="Anticodon-bd_dom_sf"/>
</dbReference>
<dbReference type="SUPFAM" id="SSF55681">
    <property type="entry name" value="Class II aaRS and biotin synthetases"/>
    <property type="match status" value="1"/>
</dbReference>
<proteinExistence type="inferred from homology"/>
<dbReference type="EMBL" id="BLKM01000628">
    <property type="protein sequence ID" value="GFG36335.1"/>
    <property type="molecule type" value="Genomic_DNA"/>
</dbReference>
<dbReference type="GO" id="GO:0050567">
    <property type="term" value="F:glutaminyl-tRNA synthase (glutamine-hydrolyzing) activity"/>
    <property type="evidence" value="ECO:0007669"/>
    <property type="project" value="UniProtKB-UniRule"/>
</dbReference>
<dbReference type="GO" id="GO:0005739">
    <property type="term" value="C:mitochondrion"/>
    <property type="evidence" value="ECO:0007669"/>
    <property type="project" value="UniProtKB-SubCell"/>
</dbReference>
<keyword evidence="2" id="KW-0648">Protein biosynthesis</keyword>
<keyword evidence="2" id="KW-0436">Ligase</keyword>
<evidence type="ECO:0000256" key="2">
    <source>
        <dbReference type="HAMAP-Rule" id="MF_03149"/>
    </source>
</evidence>
<dbReference type="PANTHER" id="PTHR15004">
    <property type="entry name" value="GLUTAMYL-TRNA(GLN) AMIDOTRANSFERASE SUBUNIT C, MITOCHONDRIAL"/>
    <property type="match status" value="1"/>
</dbReference>
<dbReference type="InterPro" id="IPR036113">
    <property type="entry name" value="Asp/Glu-ADT_sf_sub_c"/>
</dbReference>
<keyword evidence="5" id="KW-1185">Reference proteome</keyword>
<comment type="caution">
    <text evidence="4">The sequence shown here is derived from an EMBL/GenBank/DDBJ whole genome shotgun (WGS) entry which is preliminary data.</text>
</comment>
<dbReference type="GO" id="GO:0006450">
    <property type="term" value="P:regulation of translational fidelity"/>
    <property type="evidence" value="ECO:0007669"/>
    <property type="project" value="InterPro"/>
</dbReference>
<dbReference type="InParanoid" id="A0A6L2Q0U3"/>
<dbReference type="GO" id="GO:0030956">
    <property type="term" value="C:glutamyl-tRNA(Gln) amidotransferase complex"/>
    <property type="evidence" value="ECO:0007669"/>
    <property type="project" value="UniProtKB-UniRule"/>
</dbReference>